<dbReference type="Proteomes" id="UP001497644">
    <property type="component" value="Chromosome 2"/>
</dbReference>
<dbReference type="AlphaFoldDB" id="A0AAV2NJS9"/>
<sequence length="79" mass="9280">MPRLRQPDLISDSPEVIALRKKSALRVTLSRDNVFRIVWQTARRPIAAMLRATWKRKRHNLINDDNPHPRSIADSLSRR</sequence>
<keyword evidence="3" id="KW-1185">Reference proteome</keyword>
<name>A0AAV2NJS9_9HYME</name>
<protein>
    <submittedName>
        <fullName evidence="2">Uncharacterized protein</fullName>
    </submittedName>
</protein>
<gene>
    <name evidence="2" type="ORF">LPLAT_LOCUS6528</name>
</gene>
<organism evidence="2 3">
    <name type="scientific">Lasius platythorax</name>
    <dbReference type="NCBI Taxonomy" id="488582"/>
    <lineage>
        <taxon>Eukaryota</taxon>
        <taxon>Metazoa</taxon>
        <taxon>Ecdysozoa</taxon>
        <taxon>Arthropoda</taxon>
        <taxon>Hexapoda</taxon>
        <taxon>Insecta</taxon>
        <taxon>Pterygota</taxon>
        <taxon>Neoptera</taxon>
        <taxon>Endopterygota</taxon>
        <taxon>Hymenoptera</taxon>
        <taxon>Apocrita</taxon>
        <taxon>Aculeata</taxon>
        <taxon>Formicoidea</taxon>
        <taxon>Formicidae</taxon>
        <taxon>Formicinae</taxon>
        <taxon>Lasius</taxon>
        <taxon>Lasius</taxon>
    </lineage>
</organism>
<evidence type="ECO:0000313" key="3">
    <source>
        <dbReference type="Proteomes" id="UP001497644"/>
    </source>
</evidence>
<accession>A0AAV2NJS9</accession>
<evidence type="ECO:0000313" key="2">
    <source>
        <dbReference type="EMBL" id="CAL1680526.1"/>
    </source>
</evidence>
<dbReference type="EMBL" id="OZ034825">
    <property type="protein sequence ID" value="CAL1680526.1"/>
    <property type="molecule type" value="Genomic_DNA"/>
</dbReference>
<reference evidence="2" key="1">
    <citation type="submission" date="2024-04" db="EMBL/GenBank/DDBJ databases">
        <authorList>
            <consortium name="Molecular Ecology Group"/>
        </authorList>
    </citation>
    <scope>NUCLEOTIDE SEQUENCE</scope>
</reference>
<feature type="region of interest" description="Disordered" evidence="1">
    <location>
        <begin position="60"/>
        <end position="79"/>
    </location>
</feature>
<evidence type="ECO:0000256" key="1">
    <source>
        <dbReference type="SAM" id="MobiDB-lite"/>
    </source>
</evidence>
<proteinExistence type="predicted"/>